<keyword evidence="2" id="KW-0813">Transport</keyword>
<feature type="transmembrane region" description="Helical" evidence="7">
    <location>
        <begin position="146"/>
        <end position="166"/>
    </location>
</feature>
<dbReference type="PANTHER" id="PTHR42718:SF46">
    <property type="entry name" value="BLR6921 PROTEIN"/>
    <property type="match status" value="1"/>
</dbReference>
<dbReference type="Gene3D" id="1.20.1720.10">
    <property type="entry name" value="Multidrug resistance protein D"/>
    <property type="match status" value="1"/>
</dbReference>
<gene>
    <name evidence="9" type="ORF">RM423_01230</name>
</gene>
<evidence type="ECO:0000259" key="8">
    <source>
        <dbReference type="PROSITE" id="PS50850"/>
    </source>
</evidence>
<evidence type="ECO:0000313" key="10">
    <source>
        <dbReference type="Proteomes" id="UP001183176"/>
    </source>
</evidence>
<dbReference type="RefSeq" id="WP_311421167.1">
    <property type="nucleotide sequence ID" value="NZ_JAVREH010000001.1"/>
</dbReference>
<evidence type="ECO:0000256" key="7">
    <source>
        <dbReference type="SAM" id="Phobius"/>
    </source>
</evidence>
<feature type="transmembrane region" description="Helical" evidence="7">
    <location>
        <begin position="84"/>
        <end position="103"/>
    </location>
</feature>
<dbReference type="InterPro" id="IPR036259">
    <property type="entry name" value="MFS_trans_sf"/>
</dbReference>
<evidence type="ECO:0000313" key="9">
    <source>
        <dbReference type="EMBL" id="MDT0260010.1"/>
    </source>
</evidence>
<feature type="transmembrane region" description="Helical" evidence="7">
    <location>
        <begin position="50"/>
        <end position="72"/>
    </location>
</feature>
<feature type="transmembrane region" description="Helical" evidence="7">
    <location>
        <begin position="356"/>
        <end position="375"/>
    </location>
</feature>
<proteinExistence type="predicted"/>
<feature type="transmembrane region" description="Helical" evidence="7">
    <location>
        <begin position="289"/>
        <end position="313"/>
    </location>
</feature>
<evidence type="ECO:0000256" key="1">
    <source>
        <dbReference type="ARBA" id="ARBA00004651"/>
    </source>
</evidence>
<dbReference type="PROSITE" id="PS50850">
    <property type="entry name" value="MFS"/>
    <property type="match status" value="1"/>
</dbReference>
<evidence type="ECO:0000256" key="2">
    <source>
        <dbReference type="ARBA" id="ARBA00022448"/>
    </source>
</evidence>
<feature type="transmembrane region" description="Helical" evidence="7">
    <location>
        <begin position="12"/>
        <end position="38"/>
    </location>
</feature>
<dbReference type="Gene3D" id="1.20.1250.20">
    <property type="entry name" value="MFS general substrate transporter like domains"/>
    <property type="match status" value="1"/>
</dbReference>
<keyword evidence="4 7" id="KW-0812">Transmembrane</keyword>
<dbReference type="EMBL" id="JAVREH010000001">
    <property type="protein sequence ID" value="MDT0260010.1"/>
    <property type="molecule type" value="Genomic_DNA"/>
</dbReference>
<dbReference type="SUPFAM" id="SSF103473">
    <property type="entry name" value="MFS general substrate transporter"/>
    <property type="match status" value="1"/>
</dbReference>
<dbReference type="InterPro" id="IPR020846">
    <property type="entry name" value="MFS_dom"/>
</dbReference>
<feature type="transmembrane region" description="Helical" evidence="7">
    <location>
        <begin position="529"/>
        <end position="550"/>
    </location>
</feature>
<dbReference type="Proteomes" id="UP001183176">
    <property type="component" value="Unassembled WGS sequence"/>
</dbReference>
<feature type="transmembrane region" description="Helical" evidence="7">
    <location>
        <begin position="115"/>
        <end position="134"/>
    </location>
</feature>
<dbReference type="Pfam" id="PF07690">
    <property type="entry name" value="MFS_1"/>
    <property type="match status" value="1"/>
</dbReference>
<dbReference type="PANTHER" id="PTHR42718">
    <property type="entry name" value="MAJOR FACILITATOR SUPERFAMILY MULTIDRUG TRANSPORTER MFSC"/>
    <property type="match status" value="1"/>
</dbReference>
<feature type="transmembrane region" description="Helical" evidence="7">
    <location>
        <begin position="247"/>
        <end position="268"/>
    </location>
</feature>
<comment type="subcellular location">
    <subcellularLocation>
        <location evidence="1">Cell membrane</location>
        <topology evidence="1">Multi-pass membrane protein</topology>
    </subcellularLocation>
</comment>
<reference evidence="10" key="1">
    <citation type="submission" date="2023-07" db="EMBL/GenBank/DDBJ databases">
        <title>30 novel species of actinomycetes from the DSMZ collection.</title>
        <authorList>
            <person name="Nouioui I."/>
        </authorList>
    </citation>
    <scope>NUCLEOTIDE SEQUENCE [LARGE SCALE GENOMIC DNA]</scope>
    <source>
        <strain evidence="10">DSM 44399</strain>
    </source>
</reference>
<evidence type="ECO:0000256" key="6">
    <source>
        <dbReference type="ARBA" id="ARBA00023136"/>
    </source>
</evidence>
<sequence>MSTTAAHDRRIALSVTTVGILAATLNSSILLISLPAIFEGLGLNPLAPANISYLLWMLMGYLLVTAVLVVTFGRLGDQYGRAKLFNLGFLVFTVASVLCALVPNTGSAGALELIALRVVQGVGGAMLTANSTAIITDAFPPDRRGFALGVNQVAGIGGSFAGLVVGGLLSEWHWRAVFWVSVPIGIWGTWMGYRTLRDKPRDNRVKTAIDWWGNLTFGIGLIGILVAITYGLQPYGGHTMGWTSPKVLTGLIGGVVLLLAFGIIETRVSDPMMDLKLFRIRAFAAGQTVNFLSSMARGGLQFMLIIWLQGIWLPLHGYDFASTPLWAGIYMLPLTIGFLVAGPASGALSDRFGARAFSTGGLLLTAATFGGLMAISADFNYLIFATLLALNGIGMGLLAAPNSAAIMNSVPAHERGAASGVRATGMNAGMVLSMGGFFTLMAVGLAARLPDSMYAGLTRLGISPDAAHTISHTPPVGTLFAAFLGDNPIKALVEQVDPQQLQPGSGVDVATLTGRSFFPHLIADPFRHGLAIAFGVSIVMLLIAAVASLMRGERFVHGETGMVAVDAVDADAVDADAVDADAVDADAPSHESAGVALAREAAALDGIPDQDVAFEEALADHGGVSDR</sequence>
<feature type="domain" description="Major facilitator superfamily (MFS) profile" evidence="8">
    <location>
        <begin position="12"/>
        <end position="489"/>
    </location>
</feature>
<keyword evidence="6 7" id="KW-0472">Membrane</keyword>
<feature type="transmembrane region" description="Helical" evidence="7">
    <location>
        <begin position="381"/>
        <end position="407"/>
    </location>
</feature>
<keyword evidence="5 7" id="KW-1133">Transmembrane helix</keyword>
<accession>A0ABU2J4V6</accession>
<feature type="transmembrane region" description="Helical" evidence="7">
    <location>
        <begin position="211"/>
        <end position="232"/>
    </location>
</feature>
<feature type="transmembrane region" description="Helical" evidence="7">
    <location>
        <begin position="325"/>
        <end position="344"/>
    </location>
</feature>
<dbReference type="CDD" id="cd17321">
    <property type="entry name" value="MFS_MMR_MDR_like"/>
    <property type="match status" value="1"/>
</dbReference>
<feature type="transmembrane region" description="Helical" evidence="7">
    <location>
        <begin position="172"/>
        <end position="190"/>
    </location>
</feature>
<evidence type="ECO:0000256" key="5">
    <source>
        <dbReference type="ARBA" id="ARBA00022989"/>
    </source>
</evidence>
<organism evidence="9 10">
    <name type="scientific">Jatrophihabitans lederbergiae</name>
    <dbReference type="NCBI Taxonomy" id="3075547"/>
    <lineage>
        <taxon>Bacteria</taxon>
        <taxon>Bacillati</taxon>
        <taxon>Actinomycetota</taxon>
        <taxon>Actinomycetes</taxon>
        <taxon>Jatrophihabitantales</taxon>
        <taxon>Jatrophihabitantaceae</taxon>
        <taxon>Jatrophihabitans</taxon>
    </lineage>
</organism>
<keyword evidence="3" id="KW-1003">Cell membrane</keyword>
<feature type="transmembrane region" description="Helical" evidence="7">
    <location>
        <begin position="428"/>
        <end position="447"/>
    </location>
</feature>
<evidence type="ECO:0000256" key="4">
    <source>
        <dbReference type="ARBA" id="ARBA00022692"/>
    </source>
</evidence>
<evidence type="ECO:0000256" key="3">
    <source>
        <dbReference type="ARBA" id="ARBA00022475"/>
    </source>
</evidence>
<name>A0ABU2J4V6_9ACTN</name>
<dbReference type="InterPro" id="IPR011701">
    <property type="entry name" value="MFS"/>
</dbReference>
<keyword evidence="10" id="KW-1185">Reference proteome</keyword>
<comment type="caution">
    <text evidence="9">The sequence shown here is derived from an EMBL/GenBank/DDBJ whole genome shotgun (WGS) entry which is preliminary data.</text>
</comment>
<protein>
    <submittedName>
        <fullName evidence="9">MFS transporter</fullName>
    </submittedName>
</protein>